<protein>
    <submittedName>
        <fullName evidence="3">Uncharacterized protein</fullName>
    </submittedName>
</protein>
<accession>A0A8H3G953</accession>
<proteinExistence type="predicted"/>
<sequence length="450" mass="50472">MSGCQRIAKHWKEACDKLIKERVDDDPDRDWKALALLTDAYGEWGNDDRAFKALEQGLKKNLQHTTEIAKAIRRTGRALAADRSTKFFPIVVAQAFFIGAVGIAVFRTASAAGASASSDTVFINVEAHSIAFTASYFWIIPAVFLSSVIGASQTEAAIPRILRRFQVDIERLDLPNEIKLPNECLEDNEKRIFHGGIYSWRPQRRTLSYTYLAYESVLPLLIMVIGTATGMAVSALVPPDGWDCRHIGHILISIAWLLSAQADGWLNHLWPLNEQNQSKVFWIIGTKDLLVTIATMGGVITTQLGVFNRCSCYTQWGRTGLALPEMPDVAETLFHRLVTTYPAITFTSIGVELVVIPFLICIRYEDALRTFLQRDDRKSNAQWLWRILKKYRTSKAGLRTHLPWTYHSIFRTKRARASDLELQLLTQKSSEEPESMSTETAGAGAASVAH</sequence>
<reference evidence="3" key="1">
    <citation type="submission" date="2021-03" db="EMBL/GenBank/DDBJ databases">
        <authorList>
            <person name="Tagirdzhanova G."/>
        </authorList>
    </citation>
    <scope>NUCLEOTIDE SEQUENCE</scope>
</reference>
<keyword evidence="4" id="KW-1185">Reference proteome</keyword>
<organism evidence="3 4">
    <name type="scientific">Imshaugia aleurites</name>
    <dbReference type="NCBI Taxonomy" id="172621"/>
    <lineage>
        <taxon>Eukaryota</taxon>
        <taxon>Fungi</taxon>
        <taxon>Dikarya</taxon>
        <taxon>Ascomycota</taxon>
        <taxon>Pezizomycotina</taxon>
        <taxon>Lecanoromycetes</taxon>
        <taxon>OSLEUM clade</taxon>
        <taxon>Lecanoromycetidae</taxon>
        <taxon>Lecanorales</taxon>
        <taxon>Lecanorineae</taxon>
        <taxon>Parmeliaceae</taxon>
        <taxon>Imshaugia</taxon>
    </lineage>
</organism>
<feature type="transmembrane region" description="Helical" evidence="2">
    <location>
        <begin position="211"/>
        <end position="235"/>
    </location>
</feature>
<gene>
    <name evidence="3" type="ORF">IMSHALPRED_010931</name>
</gene>
<keyword evidence="2" id="KW-0812">Transmembrane</keyword>
<dbReference type="Proteomes" id="UP000664534">
    <property type="component" value="Unassembled WGS sequence"/>
</dbReference>
<feature type="transmembrane region" description="Helical" evidence="2">
    <location>
        <begin position="343"/>
        <end position="364"/>
    </location>
</feature>
<evidence type="ECO:0000313" key="4">
    <source>
        <dbReference type="Proteomes" id="UP000664534"/>
    </source>
</evidence>
<comment type="caution">
    <text evidence="3">The sequence shown here is derived from an EMBL/GenBank/DDBJ whole genome shotgun (WGS) entry which is preliminary data.</text>
</comment>
<feature type="transmembrane region" description="Helical" evidence="2">
    <location>
        <begin position="129"/>
        <end position="151"/>
    </location>
</feature>
<feature type="transmembrane region" description="Helical" evidence="2">
    <location>
        <begin position="87"/>
        <end position="109"/>
    </location>
</feature>
<dbReference type="OrthoDB" id="3010248at2759"/>
<feature type="region of interest" description="Disordered" evidence="1">
    <location>
        <begin position="428"/>
        <end position="450"/>
    </location>
</feature>
<evidence type="ECO:0000313" key="3">
    <source>
        <dbReference type="EMBL" id="CAF9936872.1"/>
    </source>
</evidence>
<evidence type="ECO:0000256" key="1">
    <source>
        <dbReference type="SAM" id="MobiDB-lite"/>
    </source>
</evidence>
<dbReference type="EMBL" id="CAJPDT010000095">
    <property type="protein sequence ID" value="CAF9936872.1"/>
    <property type="molecule type" value="Genomic_DNA"/>
</dbReference>
<name>A0A8H3G953_9LECA</name>
<evidence type="ECO:0000256" key="2">
    <source>
        <dbReference type="SAM" id="Phobius"/>
    </source>
</evidence>
<keyword evidence="2" id="KW-1133">Transmembrane helix</keyword>
<dbReference type="AlphaFoldDB" id="A0A8H3G953"/>
<keyword evidence="2" id="KW-0472">Membrane</keyword>